<protein>
    <submittedName>
        <fullName evidence="3">Uncharacterized protein</fullName>
    </submittedName>
</protein>
<comment type="similarity">
    <text evidence="1">Belongs to the plant acyltransferase family.</text>
</comment>
<proteinExistence type="inferred from homology"/>
<dbReference type="GO" id="GO:0016740">
    <property type="term" value="F:transferase activity"/>
    <property type="evidence" value="ECO:0007669"/>
    <property type="project" value="UniProtKB-KW"/>
</dbReference>
<dbReference type="Proteomes" id="UP000006729">
    <property type="component" value="Chromosome 18"/>
</dbReference>
<name>A0A2K1WUJ8_POPTR</name>
<gene>
    <name evidence="3" type="ORF">POPTR_018G021200</name>
</gene>
<dbReference type="PANTHER" id="PTHR31147">
    <property type="entry name" value="ACYL TRANSFERASE 4"/>
    <property type="match status" value="1"/>
</dbReference>
<evidence type="ECO:0000256" key="2">
    <source>
        <dbReference type="ARBA" id="ARBA00022679"/>
    </source>
</evidence>
<reference evidence="3 4" key="1">
    <citation type="journal article" date="2006" name="Science">
        <title>The genome of black cottonwood, Populus trichocarpa (Torr. &amp; Gray).</title>
        <authorList>
            <person name="Tuskan G.A."/>
            <person name="Difazio S."/>
            <person name="Jansson S."/>
            <person name="Bohlmann J."/>
            <person name="Grigoriev I."/>
            <person name="Hellsten U."/>
            <person name="Putnam N."/>
            <person name="Ralph S."/>
            <person name="Rombauts S."/>
            <person name="Salamov A."/>
            <person name="Schein J."/>
            <person name="Sterck L."/>
            <person name="Aerts A."/>
            <person name="Bhalerao R.R."/>
            <person name="Bhalerao R.P."/>
            <person name="Blaudez D."/>
            <person name="Boerjan W."/>
            <person name="Brun A."/>
            <person name="Brunner A."/>
            <person name="Busov V."/>
            <person name="Campbell M."/>
            <person name="Carlson J."/>
            <person name="Chalot M."/>
            <person name="Chapman J."/>
            <person name="Chen G.L."/>
            <person name="Cooper D."/>
            <person name="Coutinho P.M."/>
            <person name="Couturier J."/>
            <person name="Covert S."/>
            <person name="Cronk Q."/>
            <person name="Cunningham R."/>
            <person name="Davis J."/>
            <person name="Degroeve S."/>
            <person name="Dejardin A."/>
            <person name="Depamphilis C."/>
            <person name="Detter J."/>
            <person name="Dirks B."/>
            <person name="Dubchak I."/>
            <person name="Duplessis S."/>
            <person name="Ehlting J."/>
            <person name="Ellis B."/>
            <person name="Gendler K."/>
            <person name="Goodstein D."/>
            <person name="Gribskov M."/>
            <person name="Grimwood J."/>
            <person name="Groover A."/>
            <person name="Gunter L."/>
            <person name="Hamberger B."/>
            <person name="Heinze B."/>
            <person name="Helariutta Y."/>
            <person name="Henrissat B."/>
            <person name="Holligan D."/>
            <person name="Holt R."/>
            <person name="Huang W."/>
            <person name="Islam-Faridi N."/>
            <person name="Jones S."/>
            <person name="Jones-Rhoades M."/>
            <person name="Jorgensen R."/>
            <person name="Joshi C."/>
            <person name="Kangasjarvi J."/>
            <person name="Karlsson J."/>
            <person name="Kelleher C."/>
            <person name="Kirkpatrick R."/>
            <person name="Kirst M."/>
            <person name="Kohler A."/>
            <person name="Kalluri U."/>
            <person name="Larimer F."/>
            <person name="Leebens-Mack J."/>
            <person name="Leple J.C."/>
            <person name="Locascio P."/>
            <person name="Lou Y."/>
            <person name="Lucas S."/>
            <person name="Martin F."/>
            <person name="Montanini B."/>
            <person name="Napoli C."/>
            <person name="Nelson D.R."/>
            <person name="Nelson C."/>
            <person name="Nieminen K."/>
            <person name="Nilsson O."/>
            <person name="Pereda V."/>
            <person name="Peter G."/>
            <person name="Philippe R."/>
            <person name="Pilate G."/>
            <person name="Poliakov A."/>
            <person name="Razumovskaya J."/>
            <person name="Richardson P."/>
            <person name="Rinaldi C."/>
            <person name="Ritland K."/>
            <person name="Rouze P."/>
            <person name="Ryaboy D."/>
            <person name="Schmutz J."/>
            <person name="Schrader J."/>
            <person name="Segerman B."/>
            <person name="Shin H."/>
            <person name="Siddiqui A."/>
            <person name="Sterky F."/>
            <person name="Terry A."/>
            <person name="Tsai C.J."/>
            <person name="Uberbacher E."/>
            <person name="Unneberg P."/>
            <person name="Vahala J."/>
            <person name="Wall K."/>
            <person name="Wessler S."/>
            <person name="Yang G."/>
            <person name="Yin T."/>
            <person name="Douglas C."/>
            <person name="Marra M."/>
            <person name="Sandberg G."/>
            <person name="Van de Peer Y."/>
            <person name="Rokhsar D."/>
        </authorList>
    </citation>
    <scope>NUCLEOTIDE SEQUENCE [LARGE SCALE GENOMIC DNA]</scope>
    <source>
        <strain evidence="4">cv. Nisqually</strain>
    </source>
</reference>
<dbReference type="Gene3D" id="3.30.559.10">
    <property type="entry name" value="Chloramphenicol acetyltransferase-like domain"/>
    <property type="match status" value="1"/>
</dbReference>
<dbReference type="InParanoid" id="A0A2K1WUJ8"/>
<organism evidence="3 4">
    <name type="scientific">Populus trichocarpa</name>
    <name type="common">Western balsam poplar</name>
    <name type="synonym">Populus balsamifera subsp. trichocarpa</name>
    <dbReference type="NCBI Taxonomy" id="3694"/>
    <lineage>
        <taxon>Eukaryota</taxon>
        <taxon>Viridiplantae</taxon>
        <taxon>Streptophyta</taxon>
        <taxon>Embryophyta</taxon>
        <taxon>Tracheophyta</taxon>
        <taxon>Spermatophyta</taxon>
        <taxon>Magnoliopsida</taxon>
        <taxon>eudicotyledons</taxon>
        <taxon>Gunneridae</taxon>
        <taxon>Pentapetalae</taxon>
        <taxon>rosids</taxon>
        <taxon>fabids</taxon>
        <taxon>Malpighiales</taxon>
        <taxon>Salicaceae</taxon>
        <taxon>Saliceae</taxon>
        <taxon>Populus</taxon>
    </lineage>
</organism>
<evidence type="ECO:0000313" key="4">
    <source>
        <dbReference type="Proteomes" id="UP000006729"/>
    </source>
</evidence>
<dbReference type="EMBL" id="CM009307">
    <property type="protein sequence ID" value="PNS92202.1"/>
    <property type="molecule type" value="Genomic_DNA"/>
</dbReference>
<sequence>MDARNKKTPPLPNGFSGNAYVLISVAFTAGELEEGSHEAIIEKIKQAKNSVNSDYVNAYMEALDGPQGTLPPLKELTIVSDWTRMPFHKVGFLHGDAAYAPPLVTPIPQVAYLMQNPIDPAGIDVMFGLLPQSLDAFSRYFLMNVQ</sequence>
<dbReference type="InterPro" id="IPR050898">
    <property type="entry name" value="Plant_acyltransferase"/>
</dbReference>
<dbReference type="STRING" id="3694.A0A2K1WUJ8"/>
<dbReference type="PANTHER" id="PTHR31147:SF66">
    <property type="entry name" value="OS05G0315700 PROTEIN"/>
    <property type="match status" value="1"/>
</dbReference>
<dbReference type="Pfam" id="PF02458">
    <property type="entry name" value="Transferase"/>
    <property type="match status" value="1"/>
</dbReference>
<keyword evidence="2" id="KW-0808">Transferase</keyword>
<dbReference type="AlphaFoldDB" id="A0A2K1WUJ8"/>
<evidence type="ECO:0000313" key="3">
    <source>
        <dbReference type="EMBL" id="PNS92202.1"/>
    </source>
</evidence>
<evidence type="ECO:0000256" key="1">
    <source>
        <dbReference type="ARBA" id="ARBA00009861"/>
    </source>
</evidence>
<dbReference type="InterPro" id="IPR023213">
    <property type="entry name" value="CAT-like_dom_sf"/>
</dbReference>
<keyword evidence="4" id="KW-1185">Reference proteome</keyword>
<accession>A0A2K1WUJ8</accession>